<feature type="compositionally biased region" description="Basic and acidic residues" evidence="5">
    <location>
        <begin position="1"/>
        <end position="10"/>
    </location>
</feature>
<evidence type="ECO:0000256" key="5">
    <source>
        <dbReference type="SAM" id="MobiDB-lite"/>
    </source>
</evidence>
<evidence type="ECO:0000256" key="4">
    <source>
        <dbReference type="RuleBase" id="RU362121"/>
    </source>
</evidence>
<dbReference type="GO" id="GO:0005737">
    <property type="term" value="C:cytoplasm"/>
    <property type="evidence" value="ECO:0007669"/>
    <property type="project" value="TreeGrafter"/>
</dbReference>
<feature type="region of interest" description="Disordered" evidence="5">
    <location>
        <begin position="1"/>
        <end position="58"/>
    </location>
</feature>
<dbReference type="EMBL" id="JANBUL010000198">
    <property type="protein sequence ID" value="KAJ2779023.1"/>
    <property type="molecule type" value="Genomic_DNA"/>
</dbReference>
<dbReference type="Pfam" id="PF00173">
    <property type="entry name" value="Cyt-b5"/>
    <property type="match status" value="1"/>
</dbReference>
<dbReference type="InterPro" id="IPR036400">
    <property type="entry name" value="Cyt_B5-like_heme/steroid_sf"/>
</dbReference>
<dbReference type="SMART" id="SM01117">
    <property type="entry name" value="Cyt-b5"/>
    <property type="match status" value="1"/>
</dbReference>
<dbReference type="GO" id="GO:0020037">
    <property type="term" value="F:heme binding"/>
    <property type="evidence" value="ECO:0007669"/>
    <property type="project" value="UniProtKB-UniRule"/>
</dbReference>
<dbReference type="Proteomes" id="UP001140217">
    <property type="component" value="Unassembled WGS sequence"/>
</dbReference>
<dbReference type="Gene3D" id="3.10.120.10">
    <property type="entry name" value="Cytochrome b5-like heme/steroid binding domain"/>
    <property type="match status" value="1"/>
</dbReference>
<keyword evidence="3 4" id="KW-0408">Iron</keyword>
<reference evidence="7" key="1">
    <citation type="submission" date="2022-07" db="EMBL/GenBank/DDBJ databases">
        <title>Phylogenomic reconstructions and comparative analyses of Kickxellomycotina fungi.</title>
        <authorList>
            <person name="Reynolds N.K."/>
            <person name="Stajich J.E."/>
            <person name="Barry K."/>
            <person name="Grigoriev I.V."/>
            <person name="Crous P."/>
            <person name="Smith M.E."/>
        </authorList>
    </citation>
    <scope>NUCLEOTIDE SEQUENCE</scope>
    <source>
        <strain evidence="7">NBRC 105414</strain>
    </source>
</reference>
<dbReference type="OrthoDB" id="432299at2759"/>
<keyword evidence="2 4" id="KW-0479">Metal-binding</keyword>
<dbReference type="PANTHER" id="PTHR46237">
    <property type="entry name" value="CYTOCHROME B5 REDUCTASE 4 FAMILY MEMBER"/>
    <property type="match status" value="1"/>
</dbReference>
<keyword evidence="1 4" id="KW-0349">Heme</keyword>
<protein>
    <recommendedName>
        <fullName evidence="6">Cytochrome b5 heme-binding domain-containing protein</fullName>
    </recommendedName>
</protein>
<dbReference type="GO" id="GO:0004128">
    <property type="term" value="F:cytochrome-b5 reductase activity, acting on NAD(P)H"/>
    <property type="evidence" value="ECO:0007669"/>
    <property type="project" value="TreeGrafter"/>
</dbReference>
<dbReference type="PROSITE" id="PS00191">
    <property type="entry name" value="CYTOCHROME_B5_1"/>
    <property type="match status" value="1"/>
</dbReference>
<comment type="similarity">
    <text evidence="4">Belongs to the cytochrome b5 family.</text>
</comment>
<comment type="caution">
    <text evidence="7">The sequence shown here is derived from an EMBL/GenBank/DDBJ whole genome shotgun (WGS) entry which is preliminary data.</text>
</comment>
<dbReference type="InterPro" id="IPR018506">
    <property type="entry name" value="Cyt_B5_heme-BS"/>
</dbReference>
<evidence type="ECO:0000256" key="1">
    <source>
        <dbReference type="ARBA" id="ARBA00022617"/>
    </source>
</evidence>
<keyword evidence="8" id="KW-1185">Reference proteome</keyword>
<dbReference type="GO" id="GO:0046872">
    <property type="term" value="F:metal ion binding"/>
    <property type="evidence" value="ECO:0007669"/>
    <property type="project" value="UniProtKB-UniRule"/>
</dbReference>
<evidence type="ECO:0000313" key="8">
    <source>
        <dbReference type="Proteomes" id="UP001140217"/>
    </source>
</evidence>
<dbReference type="PANTHER" id="PTHR46237:SF1">
    <property type="entry name" value="CYTOCHROME B5 REDUCTASE 4"/>
    <property type="match status" value="1"/>
</dbReference>
<gene>
    <name evidence="7" type="ORF">H4R18_004258</name>
</gene>
<proteinExistence type="inferred from homology"/>
<dbReference type="FunFam" id="3.10.120.10:FF:000001">
    <property type="entry name" value="Cytochrome b5 reductase 4"/>
    <property type="match status" value="1"/>
</dbReference>
<accession>A0A9W8H5E3</accession>
<organism evidence="7 8">
    <name type="scientific">Coemansia javaensis</name>
    <dbReference type="NCBI Taxonomy" id="2761396"/>
    <lineage>
        <taxon>Eukaryota</taxon>
        <taxon>Fungi</taxon>
        <taxon>Fungi incertae sedis</taxon>
        <taxon>Zoopagomycota</taxon>
        <taxon>Kickxellomycotina</taxon>
        <taxon>Kickxellomycetes</taxon>
        <taxon>Kickxellales</taxon>
        <taxon>Kickxellaceae</taxon>
        <taxon>Coemansia</taxon>
    </lineage>
</organism>
<evidence type="ECO:0000256" key="2">
    <source>
        <dbReference type="ARBA" id="ARBA00022723"/>
    </source>
</evidence>
<dbReference type="SUPFAM" id="SSF55856">
    <property type="entry name" value="Cytochrome b5-like heme/steroid binding domain"/>
    <property type="match status" value="1"/>
</dbReference>
<dbReference type="InterPro" id="IPR051872">
    <property type="entry name" value="Cytochrome_b5/Flavoprotein_Rdt"/>
</dbReference>
<sequence>MDPPAIREDPAAAPPAQGPAAAALPSFPMLNSPQRLGAPVGGAPRRRKVNLKPGHSQMDWMRLASSGEDLRGVSTLRPLTMDEVARHNKRTDCWIVIRDKVYNVTRYLDFHPGGRGELMRAAGKDGTKLFYDTHGWVNFETMLAKCLVGFVAR</sequence>
<name>A0A9W8H5E3_9FUNG</name>
<evidence type="ECO:0000256" key="3">
    <source>
        <dbReference type="ARBA" id="ARBA00023004"/>
    </source>
</evidence>
<evidence type="ECO:0000259" key="6">
    <source>
        <dbReference type="PROSITE" id="PS50255"/>
    </source>
</evidence>
<evidence type="ECO:0000313" key="7">
    <source>
        <dbReference type="EMBL" id="KAJ2779023.1"/>
    </source>
</evidence>
<dbReference type="AlphaFoldDB" id="A0A9W8H5E3"/>
<dbReference type="PROSITE" id="PS50255">
    <property type="entry name" value="CYTOCHROME_B5_2"/>
    <property type="match status" value="1"/>
</dbReference>
<dbReference type="InterPro" id="IPR001199">
    <property type="entry name" value="Cyt_B5-like_heme/steroid-bd"/>
</dbReference>
<feature type="domain" description="Cytochrome b5 heme-binding" evidence="6">
    <location>
        <begin position="76"/>
        <end position="152"/>
    </location>
</feature>